<keyword evidence="3 8" id="KW-0812">Transmembrane</keyword>
<dbReference type="RefSeq" id="WP_012941218.1">
    <property type="nucleotide sequence ID" value="NC_013741.1"/>
</dbReference>
<dbReference type="AlphaFoldDB" id="D2RFI9"/>
<dbReference type="KEGG" id="apo:Arcpr_1840"/>
<keyword evidence="4" id="KW-0479">Metal-binding</keyword>
<dbReference type="SUPFAM" id="SSF81343">
    <property type="entry name" value="Fumarate reductase respiratory complex transmembrane subunits"/>
    <property type="match status" value="1"/>
</dbReference>
<evidence type="ECO:0000256" key="4">
    <source>
        <dbReference type="ARBA" id="ARBA00022723"/>
    </source>
</evidence>
<dbReference type="Proteomes" id="UP000001901">
    <property type="component" value="Chromosome"/>
</dbReference>
<dbReference type="Pfam" id="PF01127">
    <property type="entry name" value="Sdh_cyt"/>
    <property type="match status" value="1"/>
</dbReference>
<gene>
    <name evidence="9" type="ordered locus">Arcpr_1840</name>
</gene>
<dbReference type="Gene3D" id="1.20.1300.10">
    <property type="entry name" value="Fumarate reductase/succinate dehydrogenase, transmembrane subunit"/>
    <property type="match status" value="1"/>
</dbReference>
<comment type="subcellular location">
    <subcellularLocation>
        <location evidence="1">Membrane</location>
    </subcellularLocation>
</comment>
<feature type="transmembrane region" description="Helical" evidence="8">
    <location>
        <begin position="78"/>
        <end position="94"/>
    </location>
</feature>
<evidence type="ECO:0000256" key="7">
    <source>
        <dbReference type="ARBA" id="ARBA00023136"/>
    </source>
</evidence>
<feature type="transmembrane region" description="Helical" evidence="8">
    <location>
        <begin position="6"/>
        <end position="26"/>
    </location>
</feature>
<sequence>MKGLSWLLQLLTGIALVLFVTYHFVVTHITGSLAYEEVLQRLMSLKVFYVIFLLIVVFHAFNGLKVISEEYGFKWSRIFYVVMVVAVAYGLYSLF</sequence>
<evidence type="ECO:0000256" key="8">
    <source>
        <dbReference type="SAM" id="Phobius"/>
    </source>
</evidence>
<keyword evidence="6" id="KW-0408">Iron</keyword>
<dbReference type="eggNOG" id="arCOG04162">
    <property type="taxonomic scope" value="Archaea"/>
</dbReference>
<evidence type="ECO:0000256" key="2">
    <source>
        <dbReference type="ARBA" id="ARBA00022617"/>
    </source>
</evidence>
<accession>D2RFI9</accession>
<dbReference type="GeneID" id="8740536"/>
<evidence type="ECO:0000256" key="3">
    <source>
        <dbReference type="ARBA" id="ARBA00022692"/>
    </source>
</evidence>
<keyword evidence="10" id="KW-1185">Reference proteome</keyword>
<protein>
    <recommendedName>
        <fullName evidence="11">Succinate dehydrogenase</fullName>
    </recommendedName>
</protein>
<dbReference type="InterPro" id="IPR000701">
    <property type="entry name" value="SuccDH_FuR_B_TM-su"/>
</dbReference>
<reference evidence="9 10" key="1">
    <citation type="journal article" date="2010" name="Stand. Genomic Sci.">
        <title>Complete genome sequence of Archaeoglobus profundus type strain (AV18).</title>
        <authorList>
            <person name="von Jan M."/>
            <person name="Lapidus A."/>
            <person name="Del Rio T.G."/>
            <person name="Copeland A."/>
            <person name="Tice H."/>
            <person name="Cheng J.F."/>
            <person name="Lucas S."/>
            <person name="Chen F."/>
            <person name="Nolan M."/>
            <person name="Goodwin L."/>
            <person name="Han C."/>
            <person name="Pitluck S."/>
            <person name="Liolios K."/>
            <person name="Ivanova N."/>
            <person name="Mavromatis K."/>
            <person name="Ovchinnikova G."/>
            <person name="Chertkov O."/>
            <person name="Pati A."/>
            <person name="Chen A."/>
            <person name="Palaniappan K."/>
            <person name="Land M."/>
            <person name="Hauser L."/>
            <person name="Chang Y.J."/>
            <person name="Jeffries C.D."/>
            <person name="Saunders E."/>
            <person name="Brettin T."/>
            <person name="Detter J.C."/>
            <person name="Chain P."/>
            <person name="Eichinger K."/>
            <person name="Huber H."/>
            <person name="Spring S."/>
            <person name="Rohde M."/>
            <person name="Goker M."/>
            <person name="Wirth R."/>
            <person name="Woyke T."/>
            <person name="Bristow J."/>
            <person name="Eisen J.A."/>
            <person name="Markowitz V."/>
            <person name="Hugenholtz P."/>
            <person name="Kyrpides N.C."/>
            <person name="Klenk H.P."/>
        </authorList>
    </citation>
    <scope>NUCLEOTIDE SEQUENCE [LARGE SCALE GENOMIC DNA]</scope>
    <source>
        <strain evidence="10">DSM 5631 / JCM 9629 / NBRC 100127 / Av18</strain>
    </source>
</reference>
<dbReference type="GO" id="GO:0046872">
    <property type="term" value="F:metal ion binding"/>
    <property type="evidence" value="ECO:0007669"/>
    <property type="project" value="UniProtKB-KW"/>
</dbReference>
<evidence type="ECO:0000256" key="1">
    <source>
        <dbReference type="ARBA" id="ARBA00004370"/>
    </source>
</evidence>
<dbReference type="EMBL" id="CP001857">
    <property type="protein sequence ID" value="ADB58883.1"/>
    <property type="molecule type" value="Genomic_DNA"/>
</dbReference>
<proteinExistence type="predicted"/>
<evidence type="ECO:0000313" key="9">
    <source>
        <dbReference type="EMBL" id="ADB58883.1"/>
    </source>
</evidence>
<feature type="transmembrane region" description="Helical" evidence="8">
    <location>
        <begin position="47"/>
        <end position="66"/>
    </location>
</feature>
<keyword evidence="7 8" id="KW-0472">Membrane</keyword>
<evidence type="ECO:0008006" key="11">
    <source>
        <dbReference type="Google" id="ProtNLM"/>
    </source>
</evidence>
<evidence type="ECO:0000313" key="10">
    <source>
        <dbReference type="Proteomes" id="UP000001901"/>
    </source>
</evidence>
<dbReference type="STRING" id="572546.Arcpr_1840"/>
<dbReference type="InterPro" id="IPR034804">
    <property type="entry name" value="SQR/QFR_C/D"/>
</dbReference>
<evidence type="ECO:0000256" key="5">
    <source>
        <dbReference type="ARBA" id="ARBA00022989"/>
    </source>
</evidence>
<keyword evidence="2" id="KW-0349">Heme</keyword>
<dbReference type="PaxDb" id="572546-Arcpr_1840"/>
<evidence type="ECO:0000256" key="6">
    <source>
        <dbReference type="ARBA" id="ARBA00023004"/>
    </source>
</evidence>
<name>D2RFI9_ARCPA</name>
<dbReference type="HOGENOM" id="CLU_145876_1_0_2"/>
<dbReference type="GO" id="GO:0016020">
    <property type="term" value="C:membrane"/>
    <property type="evidence" value="ECO:0007669"/>
    <property type="project" value="UniProtKB-SubCell"/>
</dbReference>
<organism evidence="9 10">
    <name type="scientific">Archaeoglobus profundus (strain DSM 5631 / JCM 9629 / NBRC 100127 / Av18)</name>
    <dbReference type="NCBI Taxonomy" id="572546"/>
    <lineage>
        <taxon>Archaea</taxon>
        <taxon>Methanobacteriati</taxon>
        <taxon>Methanobacteriota</taxon>
        <taxon>Archaeoglobi</taxon>
        <taxon>Archaeoglobales</taxon>
        <taxon>Archaeoglobaceae</taxon>
        <taxon>Archaeoglobus</taxon>
    </lineage>
</organism>
<keyword evidence="5 8" id="KW-1133">Transmembrane helix</keyword>